<organism evidence="3 4">
    <name type="scientific">Polarella glacialis</name>
    <name type="common">Dinoflagellate</name>
    <dbReference type="NCBI Taxonomy" id="89957"/>
    <lineage>
        <taxon>Eukaryota</taxon>
        <taxon>Sar</taxon>
        <taxon>Alveolata</taxon>
        <taxon>Dinophyceae</taxon>
        <taxon>Suessiales</taxon>
        <taxon>Suessiaceae</taxon>
        <taxon>Polarella</taxon>
    </lineage>
</organism>
<dbReference type="Pfam" id="PF00026">
    <property type="entry name" value="Asp"/>
    <property type="match status" value="1"/>
</dbReference>
<dbReference type="InterPro" id="IPR021109">
    <property type="entry name" value="Peptidase_aspartic_dom_sf"/>
</dbReference>
<reference evidence="3" key="1">
    <citation type="submission" date="2021-02" db="EMBL/GenBank/DDBJ databases">
        <authorList>
            <person name="Dougan E. K."/>
            <person name="Rhodes N."/>
            <person name="Thang M."/>
            <person name="Chan C."/>
        </authorList>
    </citation>
    <scope>NUCLEOTIDE SEQUENCE</scope>
</reference>
<dbReference type="EMBL" id="CAJNNW010036840">
    <property type="protein sequence ID" value="CAE8737889.1"/>
    <property type="molecule type" value="Genomic_DNA"/>
</dbReference>
<feature type="region of interest" description="Disordered" evidence="1">
    <location>
        <begin position="40"/>
        <end position="59"/>
    </location>
</feature>
<dbReference type="Proteomes" id="UP000626109">
    <property type="component" value="Unassembled WGS sequence"/>
</dbReference>
<proteinExistence type="predicted"/>
<feature type="non-terminal residue" evidence="3">
    <location>
        <position position="74"/>
    </location>
</feature>
<dbReference type="SUPFAM" id="SSF50630">
    <property type="entry name" value="Acid proteases"/>
    <property type="match status" value="1"/>
</dbReference>
<dbReference type="Gene3D" id="2.40.70.10">
    <property type="entry name" value="Acid Proteases"/>
    <property type="match status" value="1"/>
</dbReference>
<sequence length="74" mass="7927">VLGDVFLRRVVTIFDVAHRRVGFAQPLEGAQEAQSGLGPGFAEVARSDSQPEGASSFEEDLKARRSIASHFALA</sequence>
<dbReference type="InterPro" id="IPR033121">
    <property type="entry name" value="PEPTIDASE_A1"/>
</dbReference>
<evidence type="ECO:0000313" key="3">
    <source>
        <dbReference type="EMBL" id="CAE8737889.1"/>
    </source>
</evidence>
<dbReference type="PROSITE" id="PS51767">
    <property type="entry name" value="PEPTIDASE_A1"/>
    <property type="match status" value="1"/>
</dbReference>
<evidence type="ECO:0000313" key="4">
    <source>
        <dbReference type="Proteomes" id="UP000626109"/>
    </source>
</evidence>
<dbReference type="AlphaFoldDB" id="A0A813LRN1"/>
<name>A0A813LRN1_POLGL</name>
<protein>
    <recommendedName>
        <fullName evidence="2">Peptidase A1 domain-containing protein</fullName>
    </recommendedName>
</protein>
<accession>A0A813LRN1</accession>
<feature type="domain" description="Peptidase A1" evidence="2">
    <location>
        <begin position="1"/>
        <end position="24"/>
    </location>
</feature>
<gene>
    <name evidence="3" type="ORF">PGLA2088_LOCUS48957</name>
</gene>
<evidence type="ECO:0000256" key="1">
    <source>
        <dbReference type="SAM" id="MobiDB-lite"/>
    </source>
</evidence>
<comment type="caution">
    <text evidence="3">The sequence shown here is derived from an EMBL/GenBank/DDBJ whole genome shotgun (WGS) entry which is preliminary data.</text>
</comment>
<evidence type="ECO:0000259" key="2">
    <source>
        <dbReference type="PROSITE" id="PS51767"/>
    </source>
</evidence>
<feature type="non-terminal residue" evidence="3">
    <location>
        <position position="1"/>
    </location>
</feature>